<proteinExistence type="predicted"/>
<dbReference type="EMBL" id="PTJE01000003">
    <property type="protein sequence ID" value="PPK95137.1"/>
    <property type="molecule type" value="Genomic_DNA"/>
</dbReference>
<comment type="caution">
    <text evidence="1">The sequence shown here is derived from an EMBL/GenBank/DDBJ whole genome shotgun (WGS) entry which is preliminary data.</text>
</comment>
<dbReference type="AlphaFoldDB" id="A0A2S6ILM5"/>
<gene>
    <name evidence="1" type="ORF">LY01_01890</name>
</gene>
<evidence type="ECO:0000313" key="1">
    <source>
        <dbReference type="EMBL" id="PPK95137.1"/>
    </source>
</evidence>
<dbReference type="Proteomes" id="UP000239002">
    <property type="component" value="Unassembled WGS sequence"/>
</dbReference>
<dbReference type="RefSeq" id="WP_262497513.1">
    <property type="nucleotide sequence ID" value="NZ_MQVW01000024.1"/>
</dbReference>
<reference evidence="1 2" key="1">
    <citation type="submission" date="2018-02" db="EMBL/GenBank/DDBJ databases">
        <title>Genomic Encyclopedia of Archaeal and Bacterial Type Strains, Phase II (KMG-II): from individual species to whole genera.</title>
        <authorList>
            <person name="Goeker M."/>
        </authorList>
    </citation>
    <scope>NUCLEOTIDE SEQUENCE [LARGE SCALE GENOMIC DNA]</scope>
    <source>
        <strain evidence="1 2">DSM 16809</strain>
    </source>
</reference>
<accession>A0A2S6ILM5</accession>
<organism evidence="1 2">
    <name type="scientific">Nonlabens xylanidelens</name>
    <dbReference type="NCBI Taxonomy" id="191564"/>
    <lineage>
        <taxon>Bacteria</taxon>
        <taxon>Pseudomonadati</taxon>
        <taxon>Bacteroidota</taxon>
        <taxon>Flavobacteriia</taxon>
        <taxon>Flavobacteriales</taxon>
        <taxon>Flavobacteriaceae</taxon>
        <taxon>Nonlabens</taxon>
    </lineage>
</organism>
<evidence type="ECO:0008006" key="3">
    <source>
        <dbReference type="Google" id="ProtNLM"/>
    </source>
</evidence>
<name>A0A2S6ILM5_9FLAO</name>
<protein>
    <recommendedName>
        <fullName evidence="3">Entericidin EcnA/B family protein</fullName>
    </recommendedName>
</protein>
<sequence length="43" mass="4687">MIKKFVVIAIAAMFTLGTVSCREEKTLGDKVEDVADDIEDAVD</sequence>
<keyword evidence="2" id="KW-1185">Reference proteome</keyword>
<evidence type="ECO:0000313" key="2">
    <source>
        <dbReference type="Proteomes" id="UP000239002"/>
    </source>
</evidence>
<dbReference type="PROSITE" id="PS51257">
    <property type="entry name" value="PROKAR_LIPOPROTEIN"/>
    <property type="match status" value="1"/>
</dbReference>